<dbReference type="AlphaFoldDB" id="M0JBF5"/>
<evidence type="ECO:0000313" key="2">
    <source>
        <dbReference type="EMBL" id="EMA04990.1"/>
    </source>
</evidence>
<dbReference type="PANTHER" id="PTHR22642">
    <property type="entry name" value="IMIDAZOLONEPROPIONASE"/>
    <property type="match status" value="1"/>
</dbReference>
<protein>
    <recommendedName>
        <fullName evidence="1">Amidohydrolase 3 domain-containing protein</fullName>
    </recommendedName>
</protein>
<proteinExistence type="predicted"/>
<dbReference type="Gene3D" id="3.10.310.70">
    <property type="match status" value="1"/>
</dbReference>
<dbReference type="Gene3D" id="3.20.20.140">
    <property type="entry name" value="Metal-dependent hydrolases"/>
    <property type="match status" value="1"/>
</dbReference>
<dbReference type="Gene3D" id="2.30.40.10">
    <property type="entry name" value="Urease, subunit C, domain 1"/>
    <property type="match status" value="1"/>
</dbReference>
<dbReference type="EMBL" id="AOLP01000011">
    <property type="protein sequence ID" value="EMA04990.1"/>
    <property type="molecule type" value="Genomic_DNA"/>
</dbReference>
<dbReference type="Pfam" id="PF07969">
    <property type="entry name" value="Amidohydro_3"/>
    <property type="match status" value="1"/>
</dbReference>
<dbReference type="InterPro" id="IPR011059">
    <property type="entry name" value="Metal-dep_hydrolase_composite"/>
</dbReference>
<gene>
    <name evidence="2" type="ORF">C438_11793</name>
</gene>
<comment type="caution">
    <text evidence="2">The sequence shown here is derived from an EMBL/GenBank/DDBJ whole genome shotgun (WGS) entry which is preliminary data.</text>
</comment>
<sequence length="536" mass="57173">MTAAADLVLTNAEVHTLGSPDETHEAVAVRDGEVVRVGRAFDVELLAGVETRVVDCGGRVVLPGFIDAHTHLPMVGRSLVHADLSEAGSAAEAVELLRERAAEVEADDNETGDETDWVLGYGYDESTWDESRYLSRDDLDAVSESLPVVAFREDLHTAGVNSVVLDRYADDLPDEGVRTAGGGEGDAAGEPTGVVVEGAVDVLREATEPDREEMAELVRAAQSYATARGVTGVHDMVRGSRAPEVYRDLADAGELALRVRINYWSDHLDALREVGLRTNHGGGSRGDLVTVGAIKTFTDGSFGGRTAKLTDPYADAAADPDAADDETGQWVVDPEELRELVADADESGYQLTAHAIGDAAIDAVLDAYEETDDPGAARHRVEHVELASDEAIERFAESGVVASVQPNFLKWADEGGLYDARLGERRLRTNRYRDLLDAGVDLAFGSDCMPLGPLLGVDLATDHPTPGQSLTVTEALRAYTSGAAYAGFDEDRLGTVASGSAADLVVLDESPWEADSIRDIPVSMTVVDGRVVFERD</sequence>
<dbReference type="SUPFAM" id="SSF51338">
    <property type="entry name" value="Composite domain of metallo-dependent hydrolases"/>
    <property type="match status" value="1"/>
</dbReference>
<dbReference type="CDD" id="cd01300">
    <property type="entry name" value="YtcJ_like"/>
    <property type="match status" value="1"/>
</dbReference>
<evidence type="ECO:0000259" key="1">
    <source>
        <dbReference type="Pfam" id="PF07969"/>
    </source>
</evidence>
<accession>M0JBF5</accession>
<evidence type="ECO:0000313" key="3">
    <source>
        <dbReference type="Proteomes" id="UP000011553"/>
    </source>
</evidence>
<organism evidence="2 3">
    <name type="scientific">Haloferax denitrificans ATCC 35960</name>
    <dbReference type="NCBI Taxonomy" id="662478"/>
    <lineage>
        <taxon>Archaea</taxon>
        <taxon>Methanobacteriati</taxon>
        <taxon>Methanobacteriota</taxon>
        <taxon>Stenosarchaea group</taxon>
        <taxon>Halobacteria</taxon>
        <taxon>Halobacteriales</taxon>
        <taxon>Haloferacaceae</taxon>
        <taxon>Haloferax</taxon>
    </lineage>
</organism>
<feature type="domain" description="Amidohydrolase 3" evidence="1">
    <location>
        <begin position="52"/>
        <end position="533"/>
    </location>
</feature>
<reference evidence="2 3" key="1">
    <citation type="journal article" date="2014" name="PLoS Genet.">
        <title>Phylogenetically driven sequencing of extremely halophilic archaea reveals strategies for static and dynamic osmo-response.</title>
        <authorList>
            <person name="Becker E.A."/>
            <person name="Seitzer P.M."/>
            <person name="Tritt A."/>
            <person name="Larsen D."/>
            <person name="Krusor M."/>
            <person name="Yao A.I."/>
            <person name="Wu D."/>
            <person name="Madern D."/>
            <person name="Eisen J.A."/>
            <person name="Darling A.E."/>
            <person name="Facciotti M.T."/>
        </authorList>
    </citation>
    <scope>NUCLEOTIDE SEQUENCE [LARGE SCALE GENOMIC DNA]</scope>
    <source>
        <strain evidence="2 3">ATCC 35960</strain>
    </source>
</reference>
<dbReference type="InterPro" id="IPR033932">
    <property type="entry name" value="YtcJ-like"/>
</dbReference>
<dbReference type="SUPFAM" id="SSF51556">
    <property type="entry name" value="Metallo-dependent hydrolases"/>
    <property type="match status" value="1"/>
</dbReference>
<dbReference type="PANTHER" id="PTHR22642:SF2">
    <property type="entry name" value="PROTEIN LONG AFTER FAR-RED 3"/>
    <property type="match status" value="1"/>
</dbReference>
<dbReference type="Proteomes" id="UP000011553">
    <property type="component" value="Unassembled WGS sequence"/>
</dbReference>
<keyword evidence="3" id="KW-1185">Reference proteome</keyword>
<dbReference type="PATRIC" id="fig|662478.6.peg.2302"/>
<dbReference type="InterPro" id="IPR032466">
    <property type="entry name" value="Metal_Hydrolase"/>
</dbReference>
<dbReference type="InterPro" id="IPR013108">
    <property type="entry name" value="Amidohydro_3"/>
</dbReference>
<dbReference type="GO" id="GO:0016810">
    <property type="term" value="F:hydrolase activity, acting on carbon-nitrogen (but not peptide) bonds"/>
    <property type="evidence" value="ECO:0007669"/>
    <property type="project" value="InterPro"/>
</dbReference>
<dbReference type="RefSeq" id="WP_004969565.1">
    <property type="nucleotide sequence ID" value="NZ_AOLP01000011.1"/>
</dbReference>
<name>M0JBF5_9EURY</name>